<dbReference type="AlphaFoldDB" id="X1J8Z5"/>
<evidence type="ECO:0000313" key="3">
    <source>
        <dbReference type="EMBL" id="GAH77950.1"/>
    </source>
</evidence>
<evidence type="ECO:0000256" key="1">
    <source>
        <dbReference type="SAM" id="MobiDB-lite"/>
    </source>
</evidence>
<gene>
    <name evidence="3" type="ORF">S03H2_58858</name>
</gene>
<feature type="non-terminal residue" evidence="3">
    <location>
        <position position="247"/>
    </location>
</feature>
<dbReference type="Gene3D" id="2.60.120.260">
    <property type="entry name" value="Galactose-binding domain-like"/>
    <property type="match status" value="1"/>
</dbReference>
<name>X1J8Z5_9ZZZZ</name>
<protein>
    <recommendedName>
        <fullName evidence="2">F5/8 type C domain-containing protein</fullName>
    </recommendedName>
</protein>
<dbReference type="InterPro" id="IPR000421">
    <property type="entry name" value="FA58C"/>
</dbReference>
<organism evidence="3">
    <name type="scientific">marine sediment metagenome</name>
    <dbReference type="NCBI Taxonomy" id="412755"/>
    <lineage>
        <taxon>unclassified sequences</taxon>
        <taxon>metagenomes</taxon>
        <taxon>ecological metagenomes</taxon>
    </lineage>
</organism>
<feature type="compositionally biased region" description="Polar residues" evidence="1">
    <location>
        <begin position="40"/>
        <end position="55"/>
    </location>
</feature>
<evidence type="ECO:0000259" key="2">
    <source>
        <dbReference type="PROSITE" id="PS50022"/>
    </source>
</evidence>
<accession>X1J8Z5</accession>
<feature type="region of interest" description="Disordered" evidence="1">
    <location>
        <begin position="40"/>
        <end position="60"/>
    </location>
</feature>
<proteinExistence type="predicted"/>
<reference evidence="3" key="1">
    <citation type="journal article" date="2014" name="Front. Microbiol.">
        <title>High frequency of phylogenetically diverse reductive dehalogenase-homologous genes in deep subseafloor sedimentary metagenomes.</title>
        <authorList>
            <person name="Kawai M."/>
            <person name="Futagami T."/>
            <person name="Toyoda A."/>
            <person name="Takaki Y."/>
            <person name="Nishi S."/>
            <person name="Hori S."/>
            <person name="Arai W."/>
            <person name="Tsubouchi T."/>
            <person name="Morono Y."/>
            <person name="Uchiyama I."/>
            <person name="Ito T."/>
            <person name="Fujiyama A."/>
            <person name="Inagaki F."/>
            <person name="Takami H."/>
        </authorList>
    </citation>
    <scope>NUCLEOTIDE SEQUENCE</scope>
    <source>
        <strain evidence="3">Expedition CK06-06</strain>
    </source>
</reference>
<dbReference type="EMBL" id="BARU01037815">
    <property type="protein sequence ID" value="GAH77950.1"/>
    <property type="molecule type" value="Genomic_DNA"/>
</dbReference>
<dbReference type="Pfam" id="PF00754">
    <property type="entry name" value="F5_F8_type_C"/>
    <property type="match status" value="1"/>
</dbReference>
<dbReference type="PROSITE" id="PS50022">
    <property type="entry name" value="FA58C_3"/>
    <property type="match status" value="1"/>
</dbReference>
<dbReference type="SUPFAM" id="SSF49785">
    <property type="entry name" value="Galactose-binding domain-like"/>
    <property type="match status" value="1"/>
</dbReference>
<sequence>IDEVNAPPYEDTIFKGDVWQFTTEPIAYLIAGDEITASASSSKATDQGPENTINGSGLDANDMHSTVATDMWLSGDEPNGAWIEYELDKVYKLHEMWVWNHNTLSEDDAGYGLKDVTIEYSENGADYTTLGGTTHEFAQAPLPSAPGYEHNTEVPFGVAAKYVKITPNSNWGGTEKYGLSEVRFFRIPVRAREPNPADEATDVPLDVVLSWRAGREAGTHNLYLSTDEQAVTQGTISPSSIPAAGGC</sequence>
<dbReference type="InterPro" id="IPR008979">
    <property type="entry name" value="Galactose-bd-like_sf"/>
</dbReference>
<comment type="caution">
    <text evidence="3">The sequence shown here is derived from an EMBL/GenBank/DDBJ whole genome shotgun (WGS) entry which is preliminary data.</text>
</comment>
<feature type="non-terminal residue" evidence="3">
    <location>
        <position position="1"/>
    </location>
</feature>
<feature type="domain" description="F5/8 type C" evidence="2">
    <location>
        <begin position="23"/>
        <end position="184"/>
    </location>
</feature>